<dbReference type="PaxDb" id="3218-PP1S52_227V6.1"/>
<gene>
    <name evidence="1" type="ORF">PHYPA_017077</name>
</gene>
<reference evidence="1 3" key="2">
    <citation type="journal article" date="2018" name="Plant J.">
        <title>The Physcomitrella patens chromosome-scale assembly reveals moss genome structure and evolution.</title>
        <authorList>
            <person name="Lang D."/>
            <person name="Ullrich K.K."/>
            <person name="Murat F."/>
            <person name="Fuchs J."/>
            <person name="Jenkins J."/>
            <person name="Haas F.B."/>
            <person name="Piednoel M."/>
            <person name="Gundlach H."/>
            <person name="Van Bel M."/>
            <person name="Meyberg R."/>
            <person name="Vives C."/>
            <person name="Morata J."/>
            <person name="Symeonidi A."/>
            <person name="Hiss M."/>
            <person name="Muchero W."/>
            <person name="Kamisugi Y."/>
            <person name="Saleh O."/>
            <person name="Blanc G."/>
            <person name="Decker E.L."/>
            <person name="van Gessel N."/>
            <person name="Grimwood J."/>
            <person name="Hayes R.D."/>
            <person name="Graham S.W."/>
            <person name="Gunter L.E."/>
            <person name="McDaniel S.F."/>
            <person name="Hoernstein S.N.W."/>
            <person name="Larsson A."/>
            <person name="Li F.W."/>
            <person name="Perroud P.F."/>
            <person name="Phillips J."/>
            <person name="Ranjan P."/>
            <person name="Rokshar D.S."/>
            <person name="Rothfels C.J."/>
            <person name="Schneider L."/>
            <person name="Shu S."/>
            <person name="Stevenson D.W."/>
            <person name="Thummler F."/>
            <person name="Tillich M."/>
            <person name="Villarreal Aguilar J.C."/>
            <person name="Widiez T."/>
            <person name="Wong G.K."/>
            <person name="Wymore A."/>
            <person name="Zhang Y."/>
            <person name="Zimmer A.D."/>
            <person name="Quatrano R.S."/>
            <person name="Mayer K.F.X."/>
            <person name="Goodstein D."/>
            <person name="Casacuberta J.M."/>
            <person name="Vandepoele K."/>
            <person name="Reski R."/>
            <person name="Cuming A.C."/>
            <person name="Tuskan G.A."/>
            <person name="Maumus F."/>
            <person name="Salse J."/>
            <person name="Schmutz J."/>
            <person name="Rensing S.A."/>
        </authorList>
    </citation>
    <scope>NUCLEOTIDE SEQUENCE [LARGE SCALE GENOMIC DNA]</scope>
    <source>
        <strain evidence="2 3">cv. Gransden 2004</strain>
    </source>
</reference>
<name>A0A2K1JL08_PHYPA</name>
<evidence type="ECO:0000313" key="1">
    <source>
        <dbReference type="EMBL" id="PNR42248.1"/>
    </source>
</evidence>
<dbReference type="EnsemblPlants" id="Pp3c13_7160V3.1">
    <property type="protein sequence ID" value="PAC:32930339.CDS.1"/>
    <property type="gene ID" value="Pp3c13_7160"/>
</dbReference>
<dbReference type="Gramene" id="Pp3c13_7160V3.2">
    <property type="protein sequence ID" value="PAC:32930340.CDS.1"/>
    <property type="gene ID" value="Pp3c13_7160"/>
</dbReference>
<dbReference type="EMBL" id="ABEU02000013">
    <property type="protein sequence ID" value="PNR42248.1"/>
    <property type="molecule type" value="Genomic_DNA"/>
</dbReference>
<dbReference type="InParanoid" id="A0A2K1JL08"/>
<evidence type="ECO:0000313" key="3">
    <source>
        <dbReference type="Proteomes" id="UP000006727"/>
    </source>
</evidence>
<dbReference type="Gramene" id="Pp3c13_7160V3.1">
    <property type="protein sequence ID" value="PAC:32930339.CDS.1"/>
    <property type="gene ID" value="Pp3c13_7160"/>
</dbReference>
<evidence type="ECO:0000313" key="2">
    <source>
        <dbReference type="EnsemblPlants" id="PAC:32930339.CDS.1"/>
    </source>
</evidence>
<proteinExistence type="predicted"/>
<dbReference type="AlphaFoldDB" id="A0A2K1JL08"/>
<reference evidence="1 3" key="1">
    <citation type="journal article" date="2008" name="Science">
        <title>The Physcomitrella genome reveals evolutionary insights into the conquest of land by plants.</title>
        <authorList>
            <person name="Rensing S."/>
            <person name="Lang D."/>
            <person name="Zimmer A."/>
            <person name="Terry A."/>
            <person name="Salamov A."/>
            <person name="Shapiro H."/>
            <person name="Nishiyama T."/>
            <person name="Perroud P.-F."/>
            <person name="Lindquist E."/>
            <person name="Kamisugi Y."/>
            <person name="Tanahashi T."/>
            <person name="Sakakibara K."/>
            <person name="Fujita T."/>
            <person name="Oishi K."/>
            <person name="Shin-I T."/>
            <person name="Kuroki Y."/>
            <person name="Toyoda A."/>
            <person name="Suzuki Y."/>
            <person name="Hashimoto A."/>
            <person name="Yamaguchi K."/>
            <person name="Sugano A."/>
            <person name="Kohara Y."/>
            <person name="Fujiyama A."/>
            <person name="Anterola A."/>
            <person name="Aoki S."/>
            <person name="Ashton N."/>
            <person name="Barbazuk W.B."/>
            <person name="Barker E."/>
            <person name="Bennetzen J."/>
            <person name="Bezanilla M."/>
            <person name="Blankenship R."/>
            <person name="Cho S.H."/>
            <person name="Dutcher S."/>
            <person name="Estelle M."/>
            <person name="Fawcett J.A."/>
            <person name="Gundlach H."/>
            <person name="Hanada K."/>
            <person name="Heyl A."/>
            <person name="Hicks K.A."/>
            <person name="Hugh J."/>
            <person name="Lohr M."/>
            <person name="Mayer K."/>
            <person name="Melkozernov A."/>
            <person name="Murata T."/>
            <person name="Nelson D."/>
            <person name="Pils B."/>
            <person name="Prigge M."/>
            <person name="Reiss B."/>
            <person name="Renner T."/>
            <person name="Rombauts S."/>
            <person name="Rushton P."/>
            <person name="Sanderfoot A."/>
            <person name="Schween G."/>
            <person name="Shiu S.-H."/>
            <person name="Stueber K."/>
            <person name="Theodoulou F.L."/>
            <person name="Tu H."/>
            <person name="Van de Peer Y."/>
            <person name="Verrier P.J."/>
            <person name="Waters E."/>
            <person name="Wood A."/>
            <person name="Yang L."/>
            <person name="Cove D."/>
            <person name="Cuming A."/>
            <person name="Hasebe M."/>
            <person name="Lucas S."/>
            <person name="Mishler D.B."/>
            <person name="Reski R."/>
            <person name="Grigoriev I."/>
            <person name="Quatrano R.S."/>
            <person name="Boore J.L."/>
        </authorList>
    </citation>
    <scope>NUCLEOTIDE SEQUENCE [LARGE SCALE GENOMIC DNA]</scope>
    <source>
        <strain evidence="2 3">cv. Gransden 2004</strain>
    </source>
</reference>
<organism evidence="1">
    <name type="scientific">Physcomitrium patens</name>
    <name type="common">Spreading-leaved earth moss</name>
    <name type="synonym">Physcomitrella patens</name>
    <dbReference type="NCBI Taxonomy" id="3218"/>
    <lineage>
        <taxon>Eukaryota</taxon>
        <taxon>Viridiplantae</taxon>
        <taxon>Streptophyta</taxon>
        <taxon>Embryophyta</taxon>
        <taxon>Bryophyta</taxon>
        <taxon>Bryophytina</taxon>
        <taxon>Bryopsida</taxon>
        <taxon>Funariidae</taxon>
        <taxon>Funariales</taxon>
        <taxon>Funariaceae</taxon>
        <taxon>Physcomitrium</taxon>
    </lineage>
</organism>
<reference evidence="2" key="3">
    <citation type="submission" date="2020-12" db="UniProtKB">
        <authorList>
            <consortium name="EnsemblPlants"/>
        </authorList>
    </citation>
    <scope>IDENTIFICATION</scope>
</reference>
<accession>A0A2K1JL08</accession>
<keyword evidence="3" id="KW-1185">Reference proteome</keyword>
<dbReference type="Proteomes" id="UP000006727">
    <property type="component" value="Chromosome 13"/>
</dbReference>
<dbReference type="EnsemblPlants" id="Pp3c13_7160V3.2">
    <property type="protein sequence ID" value="PAC:32930340.CDS.1"/>
    <property type="gene ID" value="Pp3c13_7160"/>
</dbReference>
<protein>
    <submittedName>
        <fullName evidence="1 2">Uncharacterized protein</fullName>
    </submittedName>
</protein>
<sequence length="198" mass="22653">MGKTKTSKNRFETDFGKERPHYVHAGFTDMNSITTGLSLNVEKLLPVGFPLELLERPAPPAQWMFRVDSYRAPPLKMTLETIEEDTPEFERGDYIKRSKSLPLQRRFSMDGMSGLHRMPRYLPSQEGSNAEDGTGYFAGQGYLKGENGYGVSVSGPILSNHKDYTPRKRRKSRISMTRMREAVRHILSRMRPASRKSH</sequence>